<evidence type="ECO:0000256" key="1">
    <source>
        <dbReference type="ARBA" id="ARBA00022553"/>
    </source>
</evidence>
<dbReference type="SUPFAM" id="SSF46894">
    <property type="entry name" value="C-terminal effector domain of the bipartite response regulators"/>
    <property type="match status" value="1"/>
</dbReference>
<dbReference type="Gene3D" id="3.40.50.2300">
    <property type="match status" value="1"/>
</dbReference>
<reference evidence="11" key="1">
    <citation type="submission" date="2016-08" db="EMBL/GenBank/DDBJ databases">
        <authorList>
            <person name="Varghese N."/>
            <person name="Submissions Spin"/>
        </authorList>
    </citation>
    <scope>NUCLEOTIDE SEQUENCE [LARGE SCALE GENOMIC DNA]</scope>
    <source>
        <strain evidence="11">P1-7</strain>
    </source>
</reference>
<dbReference type="GO" id="GO:0000156">
    <property type="term" value="F:phosphorelay response regulator activity"/>
    <property type="evidence" value="ECO:0007669"/>
    <property type="project" value="TreeGrafter"/>
</dbReference>
<feature type="domain" description="OmpR/PhoB-type" evidence="9">
    <location>
        <begin position="131"/>
        <end position="228"/>
    </location>
</feature>
<dbReference type="Pfam" id="PF00486">
    <property type="entry name" value="Trans_reg_C"/>
    <property type="match status" value="1"/>
</dbReference>
<dbReference type="Gene3D" id="1.10.10.10">
    <property type="entry name" value="Winged helix-like DNA-binding domain superfamily/Winged helix DNA-binding domain"/>
    <property type="match status" value="1"/>
</dbReference>
<protein>
    <submittedName>
        <fullName evidence="10">Two-component system, OmpR family, phosphate regulon response regulator PhoB</fullName>
    </submittedName>
</protein>
<keyword evidence="2" id="KW-0902">Two-component regulatory system</keyword>
<keyword evidence="5" id="KW-0804">Transcription</keyword>
<evidence type="ECO:0000256" key="4">
    <source>
        <dbReference type="ARBA" id="ARBA00023125"/>
    </source>
</evidence>
<dbReference type="CDD" id="cd00383">
    <property type="entry name" value="trans_reg_C"/>
    <property type="match status" value="1"/>
</dbReference>
<evidence type="ECO:0000313" key="11">
    <source>
        <dbReference type="Proteomes" id="UP000199205"/>
    </source>
</evidence>
<dbReference type="PANTHER" id="PTHR48111:SF1">
    <property type="entry name" value="TWO-COMPONENT RESPONSE REGULATOR ORR33"/>
    <property type="match status" value="1"/>
</dbReference>
<dbReference type="PANTHER" id="PTHR48111">
    <property type="entry name" value="REGULATOR OF RPOS"/>
    <property type="match status" value="1"/>
</dbReference>
<dbReference type="PROSITE" id="PS51755">
    <property type="entry name" value="OMPR_PHOB"/>
    <property type="match status" value="1"/>
</dbReference>
<feature type="domain" description="Response regulatory" evidence="8">
    <location>
        <begin position="4"/>
        <end position="117"/>
    </location>
</feature>
<dbReference type="AlphaFoldDB" id="A0A1C3WQN6"/>
<evidence type="ECO:0000259" key="8">
    <source>
        <dbReference type="PROSITE" id="PS50110"/>
    </source>
</evidence>
<dbReference type="InterPro" id="IPR016032">
    <property type="entry name" value="Sig_transdc_resp-reg_C-effctor"/>
</dbReference>
<evidence type="ECO:0000256" key="7">
    <source>
        <dbReference type="PROSITE-ProRule" id="PRU01091"/>
    </source>
</evidence>
<dbReference type="GO" id="GO:0000976">
    <property type="term" value="F:transcription cis-regulatory region binding"/>
    <property type="evidence" value="ECO:0007669"/>
    <property type="project" value="TreeGrafter"/>
</dbReference>
<keyword evidence="3" id="KW-0805">Transcription regulation</keyword>
<keyword evidence="4 7" id="KW-0238">DNA-binding</keyword>
<evidence type="ECO:0000256" key="2">
    <source>
        <dbReference type="ARBA" id="ARBA00023012"/>
    </source>
</evidence>
<dbReference type="InterPro" id="IPR036388">
    <property type="entry name" value="WH-like_DNA-bd_sf"/>
</dbReference>
<dbReference type="GO" id="GO:0005829">
    <property type="term" value="C:cytosol"/>
    <property type="evidence" value="ECO:0007669"/>
    <property type="project" value="TreeGrafter"/>
</dbReference>
<dbReference type="SMART" id="SM00862">
    <property type="entry name" value="Trans_reg_C"/>
    <property type="match status" value="1"/>
</dbReference>
<dbReference type="OrthoDB" id="8282559at2"/>
<dbReference type="GO" id="GO:0032993">
    <property type="term" value="C:protein-DNA complex"/>
    <property type="evidence" value="ECO:0007669"/>
    <property type="project" value="TreeGrafter"/>
</dbReference>
<dbReference type="GO" id="GO:0006355">
    <property type="term" value="P:regulation of DNA-templated transcription"/>
    <property type="evidence" value="ECO:0007669"/>
    <property type="project" value="InterPro"/>
</dbReference>
<dbReference type="InterPro" id="IPR001867">
    <property type="entry name" value="OmpR/PhoB-type_DNA-bd"/>
</dbReference>
<evidence type="ECO:0000259" key="9">
    <source>
        <dbReference type="PROSITE" id="PS51755"/>
    </source>
</evidence>
<keyword evidence="1" id="KW-0597">Phosphoprotein</keyword>
<dbReference type="InterPro" id="IPR039420">
    <property type="entry name" value="WalR-like"/>
</dbReference>
<dbReference type="Proteomes" id="UP000199205">
    <property type="component" value="Unassembled WGS sequence"/>
</dbReference>
<sequence length="228" mass="25460">MDFRILVHSHDVQMFLLLQHLLAIDGFPVALVRTLDETVRALRDDSVRVVIMYGASSEMGPGGLRSLKVARPEIAIALLCNEFDKLRDPLFEKDGADLVLTRPFDPVRLIAFLRCLRSDALIEKSGVAAEANVLRYADLEMNSATAKVHRSGHDVPLTALQFRLLRHLLQNPEAVQSRETLIDAAWPADADVEPRTVDIHIGLIRKALRTLGPDLIRTVRTRGYALTN</sequence>
<evidence type="ECO:0000256" key="5">
    <source>
        <dbReference type="ARBA" id="ARBA00023163"/>
    </source>
</evidence>
<organism evidence="10 11">
    <name type="scientific">Rhizobium lusitanum</name>
    <dbReference type="NCBI Taxonomy" id="293958"/>
    <lineage>
        <taxon>Bacteria</taxon>
        <taxon>Pseudomonadati</taxon>
        <taxon>Pseudomonadota</taxon>
        <taxon>Alphaproteobacteria</taxon>
        <taxon>Hyphomicrobiales</taxon>
        <taxon>Rhizobiaceae</taxon>
        <taxon>Rhizobium/Agrobacterium group</taxon>
        <taxon>Rhizobium</taxon>
    </lineage>
</organism>
<evidence type="ECO:0000256" key="6">
    <source>
        <dbReference type="PROSITE-ProRule" id="PRU00169"/>
    </source>
</evidence>
<dbReference type="PROSITE" id="PS50110">
    <property type="entry name" value="RESPONSE_REGULATORY"/>
    <property type="match status" value="1"/>
</dbReference>
<evidence type="ECO:0000313" key="10">
    <source>
        <dbReference type="EMBL" id="SCB42383.1"/>
    </source>
</evidence>
<dbReference type="InterPro" id="IPR011006">
    <property type="entry name" value="CheY-like_superfamily"/>
</dbReference>
<dbReference type="RefSeq" id="WP_047555707.1">
    <property type="nucleotide sequence ID" value="NZ_FMAF01000015.1"/>
</dbReference>
<name>A0A1C3WQN6_9HYPH</name>
<feature type="DNA-binding region" description="OmpR/PhoB-type" evidence="7">
    <location>
        <begin position="131"/>
        <end position="228"/>
    </location>
</feature>
<dbReference type="EMBL" id="FMAF01000015">
    <property type="protein sequence ID" value="SCB42383.1"/>
    <property type="molecule type" value="Genomic_DNA"/>
</dbReference>
<dbReference type="SUPFAM" id="SSF52172">
    <property type="entry name" value="CheY-like"/>
    <property type="match status" value="1"/>
</dbReference>
<gene>
    <name evidence="10" type="ORF">GA0061101_11596</name>
</gene>
<comment type="caution">
    <text evidence="6">Lacks conserved residue(s) required for the propagation of feature annotation.</text>
</comment>
<dbReference type="InterPro" id="IPR001789">
    <property type="entry name" value="Sig_transdc_resp-reg_receiver"/>
</dbReference>
<accession>A0A1C3WQN6</accession>
<evidence type="ECO:0000256" key="3">
    <source>
        <dbReference type="ARBA" id="ARBA00023015"/>
    </source>
</evidence>
<proteinExistence type="predicted"/>